<accession>A0ABX1NGE9</accession>
<gene>
    <name evidence="1" type="ORF">GPA27_13400</name>
</gene>
<sequence>MTLLFVDGFDHYATADITKKWTTSASASISAAAGRRAGGAAAIPANASSSMVKSGLGNAATLVVGFAYNPSGALNGSTTICELRDAGTVQLFMRYNMDTTLSVVRGSTVLGTTSATFALSAWHYIELKATIHDTTGSFEVRVNGASVLSATSQDTKNGSNAYVNEVALRANQYATSLFDDFYVCDTSGSANNDFLGDCRVDTIYPTGDGTYSQWTPSTGTSHYAMVDEAAPNTSDYNAGANVGDRDSYTLGDLSALTNSTVYGVQVSAAMLKDDAGAKSAAVFVRSGSTNGDGTAAALGTSQGYVRQVYETNPNGSVAWTEATVNAVEVGVLVSA</sequence>
<evidence type="ECO:0000313" key="1">
    <source>
        <dbReference type="EMBL" id="NMF98381.1"/>
    </source>
</evidence>
<evidence type="ECO:0000313" key="2">
    <source>
        <dbReference type="Proteomes" id="UP000634522"/>
    </source>
</evidence>
<reference evidence="1 2" key="1">
    <citation type="submission" date="2019-12" db="EMBL/GenBank/DDBJ databases">
        <title>Comparative genomics gives insights into the taxonomy of the Azoarcus-Aromatoleum group and reveals separate origins of nif in the plant-associated Azoarcus and non-plant-associated Aromatoleum sub-groups.</title>
        <authorList>
            <person name="Lafos M."/>
            <person name="Maluk M."/>
            <person name="Batista M."/>
            <person name="Junghare M."/>
            <person name="Carmona M."/>
            <person name="Faoro H."/>
            <person name="Cruz L.M."/>
            <person name="Battistoni F."/>
            <person name="De Souza E."/>
            <person name="Pedrosa F."/>
            <person name="Chen W.-M."/>
            <person name="Poole P.S."/>
            <person name="Dixon R.A."/>
            <person name="James E.K."/>
        </authorList>
    </citation>
    <scope>NUCLEOTIDE SEQUENCE [LARGE SCALE GENOMIC DNA]</scope>
    <source>
        <strain evidence="1 2">T</strain>
    </source>
</reference>
<organism evidence="1 2">
    <name type="scientific">Aromatoleum toluolicum</name>
    <dbReference type="NCBI Taxonomy" id="90060"/>
    <lineage>
        <taxon>Bacteria</taxon>
        <taxon>Pseudomonadati</taxon>
        <taxon>Pseudomonadota</taxon>
        <taxon>Betaproteobacteria</taxon>
        <taxon>Rhodocyclales</taxon>
        <taxon>Rhodocyclaceae</taxon>
        <taxon>Aromatoleum</taxon>
    </lineage>
</organism>
<dbReference type="RefSeq" id="WP_169141135.1">
    <property type="nucleotide sequence ID" value="NZ_WTVS01000026.1"/>
</dbReference>
<dbReference type="EMBL" id="WTVS01000026">
    <property type="protein sequence ID" value="NMF98381.1"/>
    <property type="molecule type" value="Genomic_DNA"/>
</dbReference>
<proteinExistence type="predicted"/>
<dbReference type="Proteomes" id="UP000634522">
    <property type="component" value="Unassembled WGS sequence"/>
</dbReference>
<keyword evidence="2" id="KW-1185">Reference proteome</keyword>
<comment type="caution">
    <text evidence="1">The sequence shown here is derived from an EMBL/GenBank/DDBJ whole genome shotgun (WGS) entry which is preliminary data.</text>
</comment>
<protein>
    <submittedName>
        <fullName evidence="1">Uncharacterized protein</fullName>
    </submittedName>
</protein>
<name>A0ABX1NGE9_9RHOO</name>